<comment type="caution">
    <text evidence="2">The sequence shown here is derived from an EMBL/GenBank/DDBJ whole genome shotgun (WGS) entry which is preliminary data.</text>
</comment>
<evidence type="ECO:0000259" key="1">
    <source>
        <dbReference type="Pfam" id="PF00535"/>
    </source>
</evidence>
<dbReference type="AlphaFoldDB" id="A0A4Q1KPF4"/>
<evidence type="ECO:0000313" key="3">
    <source>
        <dbReference type="Proteomes" id="UP000289734"/>
    </source>
</evidence>
<keyword evidence="2" id="KW-0808">Transferase</keyword>
<sequence>MKLSVIITTYNSEEWLRKVFIGYSIQTDSDFEIVVADDGSTFKTKELIDSFSSKFKNPIVHVWHEDDGFQKPSILNKAILASQSDYLLFTDGDCIPRKDFVATHLKHKEEGYFLSGGYFKLPMSISEKITEQDILTQNCFSISWLKKQGLAFNFKLTKLTHNKWLATFMNWITPTKRSWNGHNSSGFKKDILAVNGFNEAMKYGGLDRELGERMFNNGMLSKQIRYSAICLHLDHKRSYATQESIAKNKAIRSFNKKNKITWIPDGIYKKASP</sequence>
<dbReference type="InterPro" id="IPR001173">
    <property type="entry name" value="Glyco_trans_2-like"/>
</dbReference>
<organism evidence="2 3">
    <name type="scientific">Flavobacterium piscinae</name>
    <dbReference type="NCBI Taxonomy" id="2506424"/>
    <lineage>
        <taxon>Bacteria</taxon>
        <taxon>Pseudomonadati</taxon>
        <taxon>Bacteroidota</taxon>
        <taxon>Flavobacteriia</taxon>
        <taxon>Flavobacteriales</taxon>
        <taxon>Flavobacteriaceae</taxon>
        <taxon>Flavobacterium</taxon>
    </lineage>
</organism>
<dbReference type="PANTHER" id="PTHR43685">
    <property type="entry name" value="GLYCOSYLTRANSFERASE"/>
    <property type="match status" value="1"/>
</dbReference>
<keyword evidence="3" id="KW-1185">Reference proteome</keyword>
<dbReference type="GO" id="GO:0016740">
    <property type="term" value="F:transferase activity"/>
    <property type="evidence" value="ECO:0007669"/>
    <property type="project" value="UniProtKB-KW"/>
</dbReference>
<dbReference type="InterPro" id="IPR050834">
    <property type="entry name" value="Glycosyltransf_2"/>
</dbReference>
<name>A0A4Q1KPF4_9FLAO</name>
<reference evidence="3" key="1">
    <citation type="submission" date="2019-01" db="EMBL/GenBank/DDBJ databases">
        <title>Cytophagaceae bacterium strain CAR-16.</title>
        <authorList>
            <person name="Chen W.-M."/>
        </authorList>
    </citation>
    <scope>NUCLEOTIDE SEQUENCE [LARGE SCALE GENOMIC DNA]</scope>
    <source>
        <strain evidence="3">ICH-30</strain>
    </source>
</reference>
<feature type="domain" description="Glycosyltransferase 2-like" evidence="1">
    <location>
        <begin position="4"/>
        <end position="112"/>
    </location>
</feature>
<dbReference type="RefSeq" id="WP_129464559.1">
    <property type="nucleotide sequence ID" value="NZ_SBKQ01000008.1"/>
</dbReference>
<dbReference type="OrthoDB" id="9801954at2"/>
<dbReference type="SUPFAM" id="SSF53448">
    <property type="entry name" value="Nucleotide-diphospho-sugar transferases"/>
    <property type="match status" value="1"/>
</dbReference>
<dbReference type="CDD" id="cd06420">
    <property type="entry name" value="GT2_Chondriotin_Pol_N"/>
    <property type="match status" value="1"/>
</dbReference>
<accession>A0A4Q1KPF4</accession>
<dbReference type="EMBL" id="SBKQ01000008">
    <property type="protein sequence ID" value="RXR31847.1"/>
    <property type="molecule type" value="Genomic_DNA"/>
</dbReference>
<protein>
    <submittedName>
        <fullName evidence="2">Glycosyltransferase</fullName>
    </submittedName>
</protein>
<evidence type="ECO:0000313" key="2">
    <source>
        <dbReference type="EMBL" id="RXR31847.1"/>
    </source>
</evidence>
<gene>
    <name evidence="2" type="ORF">EQG68_09250</name>
</gene>
<dbReference type="Gene3D" id="3.90.550.10">
    <property type="entry name" value="Spore Coat Polysaccharide Biosynthesis Protein SpsA, Chain A"/>
    <property type="match status" value="1"/>
</dbReference>
<dbReference type="InterPro" id="IPR029044">
    <property type="entry name" value="Nucleotide-diphossugar_trans"/>
</dbReference>
<dbReference type="PANTHER" id="PTHR43685:SF3">
    <property type="entry name" value="SLR2126 PROTEIN"/>
    <property type="match status" value="1"/>
</dbReference>
<dbReference type="Proteomes" id="UP000289734">
    <property type="component" value="Unassembled WGS sequence"/>
</dbReference>
<dbReference type="Pfam" id="PF00535">
    <property type="entry name" value="Glycos_transf_2"/>
    <property type="match status" value="1"/>
</dbReference>
<proteinExistence type="predicted"/>